<comment type="catalytic activity">
    <reaction evidence="1">
        <text>D-maltose = alpha,alpha-trehalose</text>
        <dbReference type="Rhea" id="RHEA:15145"/>
        <dbReference type="ChEBI" id="CHEBI:16551"/>
        <dbReference type="ChEBI" id="CHEBI:17306"/>
        <dbReference type="EC" id="5.4.99.16"/>
    </reaction>
</comment>
<name>A0A0D8FYM6_9ACTN</name>
<dbReference type="PANTHER" id="PTHR10357">
    <property type="entry name" value="ALPHA-AMYLASE FAMILY MEMBER"/>
    <property type="match status" value="1"/>
</dbReference>
<dbReference type="InterPro" id="IPR006047">
    <property type="entry name" value="GH13_cat_dom"/>
</dbReference>
<protein>
    <recommendedName>
        <fullName evidence="3">maltose alpha-D-glucosyltransferase</fullName>
        <ecNumber evidence="3">5.4.99.16</ecNumber>
    </recommendedName>
    <alternativeName>
        <fullName evidence="7">Maltose alpha-D-glucosyltransferase</fullName>
    </alternativeName>
</protein>
<dbReference type="GO" id="GO:0047471">
    <property type="term" value="F:maltose alpha-D-glucosyltransferase activity"/>
    <property type="evidence" value="ECO:0007669"/>
    <property type="project" value="UniProtKB-EC"/>
</dbReference>
<dbReference type="NCBIfam" id="TIGR02456">
    <property type="entry name" value="treS_nterm"/>
    <property type="match status" value="1"/>
</dbReference>
<dbReference type="EMBL" id="JXUW01000004">
    <property type="protein sequence ID" value="KJE77542.1"/>
    <property type="molecule type" value="Genomic_DNA"/>
</dbReference>
<dbReference type="PANTHER" id="PTHR10357:SF219">
    <property type="entry name" value="MALTOSE ALPHA-D-GLUCOSYLTRANSFERASE"/>
    <property type="match status" value="1"/>
</dbReference>
<dbReference type="Gene3D" id="3.20.20.80">
    <property type="entry name" value="Glycosidases"/>
    <property type="match status" value="1"/>
</dbReference>
<dbReference type="Pfam" id="PF00128">
    <property type="entry name" value="Alpha-amylase"/>
    <property type="match status" value="2"/>
</dbReference>
<evidence type="ECO:0000256" key="2">
    <source>
        <dbReference type="ARBA" id="ARBA00005496"/>
    </source>
</evidence>
<dbReference type="Gene3D" id="3.90.400.10">
    <property type="entry name" value="Oligo-1,6-glucosidase, Domain 2"/>
    <property type="match status" value="1"/>
</dbReference>
<dbReference type="GeneID" id="78371957"/>
<dbReference type="InterPro" id="IPR045857">
    <property type="entry name" value="O16G_dom_2"/>
</dbReference>
<dbReference type="eggNOG" id="COG0366">
    <property type="taxonomic scope" value="Bacteria"/>
</dbReference>
<evidence type="ECO:0000313" key="10">
    <source>
        <dbReference type="Proteomes" id="UP000032336"/>
    </source>
</evidence>
<comment type="caution">
    <text evidence="9">The sequence shown here is derived from an EMBL/GenBank/DDBJ whole genome shotgun (WGS) entry which is preliminary data.</text>
</comment>
<evidence type="ECO:0000313" key="9">
    <source>
        <dbReference type="EMBL" id="KJE77542.1"/>
    </source>
</evidence>
<dbReference type="Gene3D" id="2.60.40.1180">
    <property type="entry name" value="Golgi alpha-mannosidase II"/>
    <property type="match status" value="1"/>
</dbReference>
<dbReference type="EC" id="5.4.99.16" evidence="3"/>
<keyword evidence="4" id="KW-0479">Metal-binding</keyword>
<keyword evidence="9" id="KW-0378">Hydrolase</keyword>
<dbReference type="RefSeq" id="WP_052565393.1">
    <property type="nucleotide sequence ID" value="NZ_JXUW01000004.1"/>
</dbReference>
<dbReference type="SUPFAM" id="SSF51011">
    <property type="entry name" value="Glycosyl hydrolase domain"/>
    <property type="match status" value="1"/>
</dbReference>
<evidence type="ECO:0000259" key="8">
    <source>
        <dbReference type="SMART" id="SM00642"/>
    </source>
</evidence>
<comment type="similarity">
    <text evidence="2">Belongs to the glycosyl hydrolase 13 family. TreS subfamily.</text>
</comment>
<dbReference type="GO" id="GO:0016798">
    <property type="term" value="F:hydrolase activity, acting on glycosyl bonds"/>
    <property type="evidence" value="ECO:0007669"/>
    <property type="project" value="UniProtKB-KW"/>
</dbReference>
<keyword evidence="6 9" id="KW-0413">Isomerase</keyword>
<feature type="domain" description="Glycosyl hydrolase family 13 catalytic" evidence="8">
    <location>
        <begin position="25"/>
        <end position="423"/>
    </location>
</feature>
<dbReference type="Proteomes" id="UP000032336">
    <property type="component" value="Unassembled WGS sequence"/>
</dbReference>
<organism evidence="9 10">
    <name type="scientific">Ferrimicrobium acidiphilum DSM 19497</name>
    <dbReference type="NCBI Taxonomy" id="1121877"/>
    <lineage>
        <taxon>Bacteria</taxon>
        <taxon>Bacillati</taxon>
        <taxon>Actinomycetota</taxon>
        <taxon>Acidimicrobiia</taxon>
        <taxon>Acidimicrobiales</taxon>
        <taxon>Acidimicrobiaceae</taxon>
        <taxon>Ferrimicrobium</taxon>
    </lineage>
</organism>
<keyword evidence="10" id="KW-1185">Reference proteome</keyword>
<dbReference type="InterPro" id="IPR013780">
    <property type="entry name" value="Glyco_hydro_b"/>
</dbReference>
<dbReference type="GO" id="GO:0005975">
    <property type="term" value="P:carbohydrate metabolic process"/>
    <property type="evidence" value="ECO:0007669"/>
    <property type="project" value="InterPro"/>
</dbReference>
<dbReference type="SMART" id="SM00642">
    <property type="entry name" value="Aamy"/>
    <property type="match status" value="1"/>
</dbReference>
<dbReference type="STRING" id="1121877.FEAC_06510"/>
<evidence type="ECO:0000256" key="5">
    <source>
        <dbReference type="ARBA" id="ARBA00022837"/>
    </source>
</evidence>
<keyword evidence="9" id="KW-0326">Glycosidase</keyword>
<evidence type="ECO:0000256" key="3">
    <source>
        <dbReference type="ARBA" id="ARBA00012619"/>
    </source>
</evidence>
<dbReference type="Pfam" id="PF16657">
    <property type="entry name" value="Malt_amylase_C"/>
    <property type="match status" value="1"/>
</dbReference>
<dbReference type="FunFam" id="3.20.20.80:FF:000055">
    <property type="entry name" value="Trehalose synthase"/>
    <property type="match status" value="1"/>
</dbReference>
<dbReference type="SUPFAM" id="SSF51445">
    <property type="entry name" value="(Trans)glycosidases"/>
    <property type="match status" value="1"/>
</dbReference>
<evidence type="ECO:0000256" key="6">
    <source>
        <dbReference type="ARBA" id="ARBA00023235"/>
    </source>
</evidence>
<sequence>MLDPSRRTLALNDERTWFQRAVFYEVYVRGFYDATGDGQGDIRGVTSKLDYLEWLGIDCLWLLPFYASPWKDGGYDVSDYYSVHPAYGSVTDIEELLNQAHLRGIRVIADLVLNHTSDQHPWFAESKMSRDNPKSDWYVWADDDGGYQSAPVIFIDSQSSNWTYCPDREQYYWHRFFNHQPDLNYENPDVQEAMLQVVRYWLGLGFDGFRLDAAAYLFQAEGTCCENLPATHTFLKRIRSVVDAEFPEAVLLAEVNQVPSEVVNYFGNGDECHMCYDFPLMPRLFLSVKTESALPTAEALRQTPDIPAGCQWGIFLRNHDELTLEMVTDQEREFLYSAFASDPISRRNVGIGRRLAPLIDNDRRVAELLHALILSLPGSPILYYGDEILMGDNIYLGDRDSVRTPMQWSPDRNGGFSRADPARLYSSPIIDPVYGYQVVNVESQMNNPSSFLRWTREMLSVRHRESVLGDGEFKLLSVDNDCVLAFARFLARDERVVLCVFNFASKVQPVSVNLSDWISRVPVELLGMTPFPVIEDDGAYRLTLAPYGFLWFELCVA</sequence>
<dbReference type="InterPro" id="IPR017853">
    <property type="entry name" value="GH"/>
</dbReference>
<dbReference type="AlphaFoldDB" id="A0A0D8FYM6"/>
<dbReference type="PATRIC" id="fig|1121877.4.peg.694"/>
<gene>
    <name evidence="9" type="primary">treS</name>
    <name evidence="9" type="ORF">FEAC_06510</name>
</gene>
<dbReference type="InterPro" id="IPR032091">
    <property type="entry name" value="Malt_amylase-like_C"/>
</dbReference>
<proteinExistence type="inferred from homology"/>
<evidence type="ECO:0000256" key="4">
    <source>
        <dbReference type="ARBA" id="ARBA00022723"/>
    </source>
</evidence>
<dbReference type="GO" id="GO:0046872">
    <property type="term" value="F:metal ion binding"/>
    <property type="evidence" value="ECO:0007669"/>
    <property type="project" value="UniProtKB-KW"/>
</dbReference>
<evidence type="ECO:0000256" key="7">
    <source>
        <dbReference type="ARBA" id="ARBA00031378"/>
    </source>
</evidence>
<reference evidence="9 10" key="1">
    <citation type="submission" date="2015-01" db="EMBL/GenBank/DDBJ databases">
        <title>Draft genome of the acidophilic iron oxidizer Ferrimicrobium acidiphilum strain T23.</title>
        <authorList>
            <person name="Poehlein A."/>
            <person name="Eisen S."/>
            <person name="Schloemann M."/>
            <person name="Johnson B.D."/>
            <person name="Daniel R."/>
            <person name="Muehling M."/>
        </authorList>
    </citation>
    <scope>NUCLEOTIDE SEQUENCE [LARGE SCALE GENOMIC DNA]</scope>
    <source>
        <strain evidence="9 10">T23</strain>
    </source>
</reference>
<dbReference type="CDD" id="cd11334">
    <property type="entry name" value="AmyAc_TreS"/>
    <property type="match status" value="1"/>
</dbReference>
<evidence type="ECO:0000256" key="1">
    <source>
        <dbReference type="ARBA" id="ARBA00001595"/>
    </source>
</evidence>
<dbReference type="InterPro" id="IPR012810">
    <property type="entry name" value="TreS/a-amylase_N"/>
</dbReference>
<keyword evidence="5" id="KW-0106">Calcium</keyword>
<accession>A0A0D8FYM6</accession>